<gene>
    <name evidence="1" type="ORF">GCM10008995_29420</name>
</gene>
<reference evidence="1" key="1">
    <citation type="journal article" date="2014" name="Int. J. Syst. Evol. Microbiol.">
        <title>Complete genome sequence of Corynebacterium casei LMG S-19264T (=DSM 44701T), isolated from a smear-ripened cheese.</title>
        <authorList>
            <consortium name="US DOE Joint Genome Institute (JGI-PGF)"/>
            <person name="Walter F."/>
            <person name="Albersmeier A."/>
            <person name="Kalinowski J."/>
            <person name="Ruckert C."/>
        </authorList>
    </citation>
    <scope>NUCLEOTIDE SEQUENCE</scope>
    <source>
        <strain evidence="1">JCM 14359</strain>
    </source>
</reference>
<sequence length="49" mass="5173">MLSNSELADAVNVGNPDCGVSLWSVRETTQRRVKVPKCGLSATEGGLEP</sequence>
<proteinExistence type="predicted"/>
<dbReference type="EMBL" id="BMOC01000042">
    <property type="protein sequence ID" value="GGJ17813.1"/>
    <property type="molecule type" value="Genomic_DNA"/>
</dbReference>
<dbReference type="AlphaFoldDB" id="A0A830EJH9"/>
<evidence type="ECO:0000313" key="1">
    <source>
        <dbReference type="EMBL" id="GGJ17813.1"/>
    </source>
</evidence>
<dbReference type="Proteomes" id="UP000653099">
    <property type="component" value="Unassembled WGS sequence"/>
</dbReference>
<organism evidence="1 2">
    <name type="scientific">Halobellus salinus</name>
    <dbReference type="NCBI Taxonomy" id="931585"/>
    <lineage>
        <taxon>Archaea</taxon>
        <taxon>Methanobacteriati</taxon>
        <taxon>Methanobacteriota</taxon>
        <taxon>Stenosarchaea group</taxon>
        <taxon>Halobacteria</taxon>
        <taxon>Halobacteriales</taxon>
        <taxon>Haloferacaceae</taxon>
        <taxon>Halobellus</taxon>
    </lineage>
</organism>
<keyword evidence="2" id="KW-1185">Reference proteome</keyword>
<accession>A0A830EJH9</accession>
<reference evidence="1" key="2">
    <citation type="submission" date="2020-09" db="EMBL/GenBank/DDBJ databases">
        <authorList>
            <person name="Sun Q."/>
            <person name="Ohkuma M."/>
        </authorList>
    </citation>
    <scope>NUCLEOTIDE SEQUENCE</scope>
    <source>
        <strain evidence="1">JCM 14359</strain>
    </source>
</reference>
<comment type="caution">
    <text evidence="1">The sequence shown here is derived from an EMBL/GenBank/DDBJ whole genome shotgun (WGS) entry which is preliminary data.</text>
</comment>
<name>A0A830EJH9_9EURY</name>
<evidence type="ECO:0000313" key="2">
    <source>
        <dbReference type="Proteomes" id="UP000653099"/>
    </source>
</evidence>
<protein>
    <submittedName>
        <fullName evidence="1">Uncharacterized protein</fullName>
    </submittedName>
</protein>